<dbReference type="Gene3D" id="2.20.230.10">
    <property type="entry name" value="Resuscitation-promoting factor rpfb"/>
    <property type="match status" value="1"/>
</dbReference>
<sequence>MNLFKSTSADESNRFRHNKLVEKCKSFVHNSIHNVKLATSVATCSALFLATPAVLANENSDSSLQTMYHVYVDGERIGSINDTEDYQRLVDEKINEYTKKYESLNLMIGQDVQLIPERVFQARTKTEETIEKLDELLTIKAEAVAMRFDDETVLFVEEQETAEQVLRDFKLQYVSEDELASYEEGKEDKEYSVNPSVGETEIQEISLSSEVEYEYSLAHPSDILSKSEAIKMLKLGTLTEETYSVDAGDVLGSIASKHNLTTNELLELNPDITEDTLLQIGQKVNVTAYKPTITILVEKVTKVEEEITFQTETKEDSSMWKGDTKIEQEGKPGKRIVSYEIVEQNGQTIKRKILEEEVVEEAVNRIVVKGTKQSTSRGTGNLGWPAVGGYISSYQGNRWGRFHKGIDIARPSNYNILAADNGTIVSAGWQGGYGNTIRINHNNGVETLYAHLASIDVRVGQTVAKGQKIGVMGTTGNSTGIHLHFEVYHNGKLQNPMDYLNR</sequence>
<comment type="caution">
    <text evidence="4">The sequence shown here is derived from an EMBL/GenBank/DDBJ whole genome shotgun (WGS) entry which is preliminary data.</text>
</comment>
<dbReference type="RefSeq" id="WP_275118751.1">
    <property type="nucleotide sequence ID" value="NZ_JAOTPO010000007.1"/>
</dbReference>
<accession>A0ABT5VFA3</accession>
<dbReference type="PANTHER" id="PTHR21666">
    <property type="entry name" value="PEPTIDASE-RELATED"/>
    <property type="match status" value="1"/>
</dbReference>
<dbReference type="Pfam" id="PF01551">
    <property type="entry name" value="Peptidase_M23"/>
    <property type="match status" value="1"/>
</dbReference>
<evidence type="ECO:0000256" key="1">
    <source>
        <dbReference type="ARBA" id="ARBA00022729"/>
    </source>
</evidence>
<dbReference type="InterPro" id="IPR036779">
    <property type="entry name" value="LysM_dom_sf"/>
</dbReference>
<dbReference type="InterPro" id="IPR011098">
    <property type="entry name" value="G5_dom"/>
</dbReference>
<evidence type="ECO:0000313" key="5">
    <source>
        <dbReference type="Proteomes" id="UP001148125"/>
    </source>
</evidence>
<dbReference type="InterPro" id="IPR018392">
    <property type="entry name" value="LysM"/>
</dbReference>
<dbReference type="SUPFAM" id="SSF51261">
    <property type="entry name" value="Duplicated hybrid motif"/>
    <property type="match status" value="1"/>
</dbReference>
<proteinExistence type="predicted"/>
<gene>
    <name evidence="4" type="ORF">N7Z68_12165</name>
</gene>
<dbReference type="CDD" id="cd00118">
    <property type="entry name" value="LysM"/>
    <property type="match status" value="1"/>
</dbReference>
<organism evidence="4 5">
    <name type="scientific">Alkalihalobacterium chitinilyticum</name>
    <dbReference type="NCBI Taxonomy" id="2980103"/>
    <lineage>
        <taxon>Bacteria</taxon>
        <taxon>Bacillati</taxon>
        <taxon>Bacillota</taxon>
        <taxon>Bacilli</taxon>
        <taxon>Bacillales</taxon>
        <taxon>Bacillaceae</taxon>
        <taxon>Alkalihalobacterium</taxon>
    </lineage>
</organism>
<dbReference type="PROSITE" id="PS51782">
    <property type="entry name" value="LYSM"/>
    <property type="match status" value="1"/>
</dbReference>
<dbReference type="CDD" id="cd12797">
    <property type="entry name" value="M23_peptidase"/>
    <property type="match status" value="1"/>
</dbReference>
<dbReference type="Pfam" id="PF01476">
    <property type="entry name" value="LysM"/>
    <property type="match status" value="1"/>
</dbReference>
<protein>
    <submittedName>
        <fullName evidence="4">Peptidoglycan DD-metalloendopeptidase family protein</fullName>
    </submittedName>
</protein>
<dbReference type="SUPFAM" id="SSF54106">
    <property type="entry name" value="LysM domain"/>
    <property type="match status" value="1"/>
</dbReference>
<dbReference type="PANTHER" id="PTHR21666:SF270">
    <property type="entry name" value="MUREIN HYDROLASE ACTIVATOR ENVC"/>
    <property type="match status" value="1"/>
</dbReference>
<dbReference type="InterPro" id="IPR016047">
    <property type="entry name" value="M23ase_b-sheet_dom"/>
</dbReference>
<dbReference type="Proteomes" id="UP001148125">
    <property type="component" value="Unassembled WGS sequence"/>
</dbReference>
<dbReference type="InterPro" id="IPR050570">
    <property type="entry name" value="Cell_wall_metabolism_enzyme"/>
</dbReference>
<keyword evidence="5" id="KW-1185">Reference proteome</keyword>
<dbReference type="Pfam" id="PF07501">
    <property type="entry name" value="G5"/>
    <property type="match status" value="1"/>
</dbReference>
<name>A0ABT5VFA3_9BACI</name>
<reference evidence="4" key="1">
    <citation type="submission" date="2024-05" db="EMBL/GenBank/DDBJ databases">
        <title>Alkalihalobacillus sp. strain MEB203 novel alkaliphilic bacterium from Lonar Lake, India.</title>
        <authorList>
            <person name="Joshi A."/>
            <person name="Thite S."/>
            <person name="Mengade P."/>
        </authorList>
    </citation>
    <scope>NUCLEOTIDE SEQUENCE</scope>
    <source>
        <strain evidence="4">MEB 203</strain>
    </source>
</reference>
<dbReference type="Gene3D" id="3.10.350.10">
    <property type="entry name" value="LysM domain"/>
    <property type="match status" value="1"/>
</dbReference>
<dbReference type="SMART" id="SM00257">
    <property type="entry name" value="LysM"/>
    <property type="match status" value="1"/>
</dbReference>
<evidence type="ECO:0000313" key="4">
    <source>
        <dbReference type="EMBL" id="MDE5414138.1"/>
    </source>
</evidence>
<evidence type="ECO:0000259" key="2">
    <source>
        <dbReference type="PROSITE" id="PS51109"/>
    </source>
</evidence>
<dbReference type="SMART" id="SM01208">
    <property type="entry name" value="G5"/>
    <property type="match status" value="1"/>
</dbReference>
<feature type="domain" description="G5" evidence="2">
    <location>
        <begin position="293"/>
        <end position="373"/>
    </location>
</feature>
<dbReference type="InterPro" id="IPR011055">
    <property type="entry name" value="Dup_hybrid_motif"/>
</dbReference>
<dbReference type="EMBL" id="JAOTPO010000007">
    <property type="protein sequence ID" value="MDE5414138.1"/>
    <property type="molecule type" value="Genomic_DNA"/>
</dbReference>
<feature type="domain" description="LysM" evidence="3">
    <location>
        <begin position="241"/>
        <end position="286"/>
    </location>
</feature>
<dbReference type="Gene3D" id="2.70.70.10">
    <property type="entry name" value="Glucose Permease (Domain IIA)"/>
    <property type="match status" value="1"/>
</dbReference>
<evidence type="ECO:0000259" key="3">
    <source>
        <dbReference type="PROSITE" id="PS51782"/>
    </source>
</evidence>
<dbReference type="PROSITE" id="PS51109">
    <property type="entry name" value="G5"/>
    <property type="match status" value="1"/>
</dbReference>
<keyword evidence="1" id="KW-0732">Signal</keyword>